<dbReference type="RefSeq" id="WP_121092919.1">
    <property type="nucleotide sequence ID" value="NZ_UIHC01000002.1"/>
</dbReference>
<feature type="region of interest" description="Disordered" evidence="1">
    <location>
        <begin position="1"/>
        <end position="25"/>
    </location>
</feature>
<reference evidence="3" key="1">
    <citation type="submission" date="2018-08" db="EMBL/GenBank/DDBJ databases">
        <authorList>
            <person name="Rodrigo-Torres L."/>
            <person name="Arahal R. D."/>
            <person name="Lucena T."/>
        </authorList>
    </citation>
    <scope>NUCLEOTIDE SEQUENCE [LARGE SCALE GENOMIC DNA]</scope>
    <source>
        <strain evidence="3">CECT 7235</strain>
    </source>
</reference>
<dbReference type="Pfam" id="PF12224">
    <property type="entry name" value="Amidoligase_2"/>
    <property type="match status" value="1"/>
</dbReference>
<feature type="compositionally biased region" description="Basic and acidic residues" evidence="1">
    <location>
        <begin position="1"/>
        <end position="21"/>
    </location>
</feature>
<dbReference type="Proteomes" id="UP000272908">
    <property type="component" value="Unassembled WGS sequence"/>
</dbReference>
<keyword evidence="3" id="KW-1185">Reference proteome</keyword>
<organism evidence="2 3">
    <name type="scientific">Roseinatronobacter ekhonensis</name>
    <dbReference type="NCBI Taxonomy" id="254356"/>
    <lineage>
        <taxon>Bacteria</taxon>
        <taxon>Pseudomonadati</taxon>
        <taxon>Pseudomonadota</taxon>
        <taxon>Alphaproteobacteria</taxon>
        <taxon>Rhodobacterales</taxon>
        <taxon>Paracoccaceae</taxon>
        <taxon>Roseinatronobacter</taxon>
    </lineage>
</organism>
<gene>
    <name evidence="2" type="ORF">ROE7235_00335</name>
</gene>
<dbReference type="EMBL" id="UIHC01000002">
    <property type="protein sequence ID" value="SUZ30611.1"/>
    <property type="molecule type" value="Genomic_DNA"/>
</dbReference>
<dbReference type="InterPro" id="IPR022025">
    <property type="entry name" value="Amidoligase_2"/>
</dbReference>
<evidence type="ECO:0000313" key="2">
    <source>
        <dbReference type="EMBL" id="SUZ30611.1"/>
    </source>
</evidence>
<dbReference type="OrthoDB" id="5597599at2"/>
<evidence type="ECO:0008006" key="4">
    <source>
        <dbReference type="Google" id="ProtNLM"/>
    </source>
</evidence>
<name>A0A3B0M382_9RHOB</name>
<proteinExistence type="predicted"/>
<dbReference type="AlphaFoldDB" id="A0A3B0M382"/>
<evidence type="ECO:0000313" key="3">
    <source>
        <dbReference type="Proteomes" id="UP000272908"/>
    </source>
</evidence>
<evidence type="ECO:0000256" key="1">
    <source>
        <dbReference type="SAM" id="MobiDB-lite"/>
    </source>
</evidence>
<sequence length="319" mass="35050">MDDLHASLPRDRFLPLPDHDGQSSANRCTGVEVEFAGLTPEQAADIVSHEWGGTITRDGPRDLVLTGGRFGKVKVELDITLKNAWVEDMAADILGDLVPVEVVTAPMAQSDLPAVEGVLAKLAEAGAKGSRAQLAYSFGVHLNPERPQSDRAVIAIARAYALLEDWLRAADPLDPARRVMPFVDPWPRALVDALAGAEGWALTDLGRAYAQHAPSRSYGLDLLPLLQDACPDTLADVPPDHLKGGRPTFHYRLPESRLDEADWSLAYEWNRWWVVEKVAADADMLAALAQDWQAYRAALTTTRGDWLDRVHDRLESITL</sequence>
<accession>A0A3B0M382</accession>
<protein>
    <recommendedName>
        <fullName evidence="4">Amidoligase enzyme</fullName>
    </recommendedName>
</protein>